<name>A0A8T0FDS9_ARGBR</name>
<proteinExistence type="predicted"/>
<reference evidence="2" key="2">
    <citation type="submission" date="2020-06" db="EMBL/GenBank/DDBJ databases">
        <authorList>
            <person name="Sheffer M."/>
        </authorList>
    </citation>
    <scope>NUCLEOTIDE SEQUENCE</scope>
</reference>
<comment type="caution">
    <text evidence="2">The sequence shown here is derived from an EMBL/GenBank/DDBJ whole genome shotgun (WGS) entry which is preliminary data.</text>
</comment>
<evidence type="ECO:0000256" key="1">
    <source>
        <dbReference type="SAM" id="MobiDB-lite"/>
    </source>
</evidence>
<evidence type="ECO:0000313" key="2">
    <source>
        <dbReference type="EMBL" id="KAF8788545.1"/>
    </source>
</evidence>
<sequence>MDSINILQQQMNSPVREENISPHASGKETTSSPTYCVLLNTRKLTTFNMLIGSLKIMLMSPAEPRLNRLQGIGLTKKFKTRPLVEFQGLSSIEEWKS</sequence>
<feature type="region of interest" description="Disordered" evidence="1">
    <location>
        <begin position="1"/>
        <end position="31"/>
    </location>
</feature>
<dbReference type="EMBL" id="JABXBU010000012">
    <property type="protein sequence ID" value="KAF8788545.1"/>
    <property type="molecule type" value="Genomic_DNA"/>
</dbReference>
<dbReference type="AlphaFoldDB" id="A0A8T0FDS9"/>
<dbReference type="Proteomes" id="UP000807504">
    <property type="component" value="Unassembled WGS sequence"/>
</dbReference>
<reference evidence="2" key="1">
    <citation type="journal article" date="2020" name="bioRxiv">
        <title>Chromosome-level reference genome of the European wasp spider Argiope bruennichi: a resource for studies on range expansion and evolutionary adaptation.</title>
        <authorList>
            <person name="Sheffer M.M."/>
            <person name="Hoppe A."/>
            <person name="Krehenwinkel H."/>
            <person name="Uhl G."/>
            <person name="Kuss A.W."/>
            <person name="Jensen L."/>
            <person name="Jensen C."/>
            <person name="Gillespie R.G."/>
            <person name="Hoff K.J."/>
            <person name="Prost S."/>
        </authorList>
    </citation>
    <scope>NUCLEOTIDE SEQUENCE</scope>
</reference>
<feature type="compositionally biased region" description="Polar residues" evidence="1">
    <location>
        <begin position="1"/>
        <end position="13"/>
    </location>
</feature>
<organism evidence="2 3">
    <name type="scientific">Argiope bruennichi</name>
    <name type="common">Wasp spider</name>
    <name type="synonym">Aranea bruennichi</name>
    <dbReference type="NCBI Taxonomy" id="94029"/>
    <lineage>
        <taxon>Eukaryota</taxon>
        <taxon>Metazoa</taxon>
        <taxon>Ecdysozoa</taxon>
        <taxon>Arthropoda</taxon>
        <taxon>Chelicerata</taxon>
        <taxon>Arachnida</taxon>
        <taxon>Araneae</taxon>
        <taxon>Araneomorphae</taxon>
        <taxon>Entelegynae</taxon>
        <taxon>Araneoidea</taxon>
        <taxon>Araneidae</taxon>
        <taxon>Argiope</taxon>
    </lineage>
</organism>
<accession>A0A8T0FDS9</accession>
<keyword evidence="3" id="KW-1185">Reference proteome</keyword>
<evidence type="ECO:0000313" key="3">
    <source>
        <dbReference type="Proteomes" id="UP000807504"/>
    </source>
</evidence>
<protein>
    <submittedName>
        <fullName evidence="2">Uncharacterized protein</fullName>
    </submittedName>
</protein>
<gene>
    <name evidence="2" type="ORF">HNY73_006574</name>
</gene>